<dbReference type="Gene3D" id="3.40.630.30">
    <property type="match status" value="1"/>
</dbReference>
<dbReference type="Pfam" id="PF24553">
    <property type="entry name" value="Rv0428c_C"/>
    <property type="match status" value="1"/>
</dbReference>
<dbReference type="PROSITE" id="PS51186">
    <property type="entry name" value="GNAT"/>
    <property type="match status" value="1"/>
</dbReference>
<dbReference type="InterPro" id="IPR016181">
    <property type="entry name" value="Acyl_CoA_acyltransferase"/>
</dbReference>
<evidence type="ECO:0000259" key="3">
    <source>
        <dbReference type="PROSITE" id="PS51186"/>
    </source>
</evidence>
<dbReference type="InterPro" id="IPR056935">
    <property type="entry name" value="Rv0428c-like_C"/>
</dbReference>
<evidence type="ECO:0000313" key="4">
    <source>
        <dbReference type="EMBL" id="MVQ38971.1"/>
    </source>
</evidence>
<evidence type="ECO:0000256" key="1">
    <source>
        <dbReference type="ARBA" id="ARBA00022679"/>
    </source>
</evidence>
<evidence type="ECO:0000256" key="2">
    <source>
        <dbReference type="ARBA" id="ARBA00023315"/>
    </source>
</evidence>
<dbReference type="CDD" id="cd04301">
    <property type="entry name" value="NAT_SF"/>
    <property type="match status" value="1"/>
</dbReference>
<name>A0ABW9UI24_9BACL</name>
<comment type="caution">
    <text evidence="4">The sequence shown here is derived from an EMBL/GenBank/DDBJ whole genome shotgun (WGS) entry which is preliminary data.</text>
</comment>
<feature type="domain" description="N-acetyltransferase" evidence="3">
    <location>
        <begin position="145"/>
        <end position="278"/>
    </location>
</feature>
<sequence length="283" mass="32261">MYIYLKLFETIERSLRLMNDSITFYNEIDIIASNTWPAEITAYIDNWQLRATQGVTKRANSVLAIGDYPKTANWLPLVEQFYADKGLPAIFHISDASPPGLDEMLDSQGYVHELPCLMMFANAQEAAAFAQEKLLLKPPLSITTEWIGEVDEEWLDAFLELERYDKTLKDCYKGICDRISKTKGFIKIKKDDQIIAVATAIVEGEYAGFLNVVVSEKERGQGLSYYLLQALSSWSLEHGATQQYLQVVASNTTAVSLYEKLGYQTKYRYHYRMKYDLSPFASS</sequence>
<keyword evidence="5" id="KW-1185">Reference proteome</keyword>
<dbReference type="PANTHER" id="PTHR43420">
    <property type="entry name" value="ACETYLTRANSFERASE"/>
    <property type="match status" value="1"/>
</dbReference>
<evidence type="ECO:0000313" key="5">
    <source>
        <dbReference type="Proteomes" id="UP000467637"/>
    </source>
</evidence>
<dbReference type="EMBL" id="WSEM01000033">
    <property type="protein sequence ID" value="MVQ38971.1"/>
    <property type="molecule type" value="Genomic_DNA"/>
</dbReference>
<keyword evidence="1" id="KW-0808">Transferase</keyword>
<reference evidence="4 5" key="1">
    <citation type="submission" date="2019-12" db="EMBL/GenBank/DDBJ databases">
        <authorList>
            <person name="Huq M.A."/>
        </authorList>
    </citation>
    <scope>NUCLEOTIDE SEQUENCE [LARGE SCALE GENOMIC DNA]</scope>
    <source>
        <strain evidence="4 5">MAH-34</strain>
    </source>
</reference>
<dbReference type="PANTHER" id="PTHR43420:SF12">
    <property type="entry name" value="N-ACETYLTRANSFERASE DOMAIN-CONTAINING PROTEIN"/>
    <property type="match status" value="1"/>
</dbReference>
<keyword evidence="2" id="KW-0012">Acyltransferase</keyword>
<gene>
    <name evidence="4" type="ORF">GON05_30730</name>
</gene>
<dbReference type="SUPFAM" id="SSF55729">
    <property type="entry name" value="Acyl-CoA N-acyltransferases (Nat)"/>
    <property type="match status" value="1"/>
</dbReference>
<dbReference type="InterPro" id="IPR000182">
    <property type="entry name" value="GNAT_dom"/>
</dbReference>
<dbReference type="InterPro" id="IPR050680">
    <property type="entry name" value="YpeA/RimI_acetyltransf"/>
</dbReference>
<organism evidence="4 5">
    <name type="scientific">Paenibacillus anseongense</name>
    <dbReference type="NCBI Taxonomy" id="2682845"/>
    <lineage>
        <taxon>Bacteria</taxon>
        <taxon>Bacillati</taxon>
        <taxon>Bacillota</taxon>
        <taxon>Bacilli</taxon>
        <taxon>Bacillales</taxon>
        <taxon>Paenibacillaceae</taxon>
        <taxon>Paenibacillus</taxon>
    </lineage>
</organism>
<protein>
    <submittedName>
        <fullName evidence="4">GNAT family N-acetyltransferase</fullName>
    </submittedName>
</protein>
<accession>A0ABW9UI24</accession>
<dbReference type="Proteomes" id="UP000467637">
    <property type="component" value="Unassembled WGS sequence"/>
</dbReference>
<proteinExistence type="predicted"/>